<sequence length="362" mass="41244">MATGASQLFYPNQPIPLFNLERENSYFLVKLHDTQAFFQTNWLGKAGLLTLSSSVTSSLKQNSPTQSLHKISTIQKNTPCRLGIGTNLTDWLPASPANSLRIDIKYTVFQEQPIRNFITHMEQADLVAKLSLRPDWAVALKVSNVVGKLLSYLVQEGSQHEIFSLTIDLNVADLKTGYYVAIGSHSDEVWTPPKFLQIDDNGRLIDKTAESSLSCLSYAVIQVLGIKRLQEQMFRDEPWWDLLQTVKDDILDSDIPNAEQRQKLLGKWRFALEQVKRLTRNRSEYLLPEIREIIAAYQDEVDQKLLPQVTKESFGLDEELPADIQEILEVKTEGELRQLANNYRAAVKNSKYLLEQYQLSGD</sequence>
<accession>A0AAV3XGU7</accession>
<gene>
    <name evidence="1" type="ORF">MiSe_47290</name>
</gene>
<keyword evidence="2" id="KW-1185">Reference proteome</keyword>
<protein>
    <submittedName>
        <fullName evidence="1">Uncharacterized protein</fullName>
    </submittedName>
</protein>
<dbReference type="RefSeq" id="WP_226585668.1">
    <property type="nucleotide sequence ID" value="NZ_BLAY01000079.1"/>
</dbReference>
<evidence type="ECO:0000313" key="1">
    <source>
        <dbReference type="EMBL" id="GET39956.1"/>
    </source>
</evidence>
<organism evidence="1 2">
    <name type="scientific">Microseira wollei NIES-4236</name>
    <dbReference type="NCBI Taxonomy" id="2530354"/>
    <lineage>
        <taxon>Bacteria</taxon>
        <taxon>Bacillati</taxon>
        <taxon>Cyanobacteriota</taxon>
        <taxon>Cyanophyceae</taxon>
        <taxon>Oscillatoriophycideae</taxon>
        <taxon>Aerosakkonematales</taxon>
        <taxon>Aerosakkonemataceae</taxon>
        <taxon>Microseira</taxon>
    </lineage>
</organism>
<reference evidence="1" key="1">
    <citation type="submission" date="2019-10" db="EMBL/GenBank/DDBJ databases">
        <title>Draft genome sequece of Microseira wollei NIES-4236.</title>
        <authorList>
            <person name="Yamaguchi H."/>
            <person name="Suzuki S."/>
            <person name="Kawachi M."/>
        </authorList>
    </citation>
    <scope>NUCLEOTIDE SEQUENCE</scope>
    <source>
        <strain evidence="1">NIES-4236</strain>
    </source>
</reference>
<dbReference type="Proteomes" id="UP001050975">
    <property type="component" value="Unassembled WGS sequence"/>
</dbReference>
<evidence type="ECO:0000313" key="2">
    <source>
        <dbReference type="Proteomes" id="UP001050975"/>
    </source>
</evidence>
<comment type="caution">
    <text evidence="1">The sequence shown here is derived from an EMBL/GenBank/DDBJ whole genome shotgun (WGS) entry which is preliminary data.</text>
</comment>
<dbReference type="EMBL" id="BLAY01000079">
    <property type="protein sequence ID" value="GET39956.1"/>
    <property type="molecule type" value="Genomic_DNA"/>
</dbReference>
<dbReference type="AlphaFoldDB" id="A0AAV3XGU7"/>
<name>A0AAV3XGU7_9CYAN</name>
<proteinExistence type="predicted"/>